<name>A0A9R1ULV9_LACSA</name>
<dbReference type="InterPro" id="IPR002487">
    <property type="entry name" value="TF_Kbox"/>
</dbReference>
<evidence type="ECO:0000313" key="3">
    <source>
        <dbReference type="Proteomes" id="UP000235145"/>
    </source>
</evidence>
<evidence type="ECO:0000313" key="2">
    <source>
        <dbReference type="EMBL" id="KAJ0190027.1"/>
    </source>
</evidence>
<proteinExistence type="predicted"/>
<accession>A0A9R1ULV9</accession>
<reference evidence="2 3" key="1">
    <citation type="journal article" date="2017" name="Nat. Commun.">
        <title>Genome assembly with in vitro proximity ligation data and whole-genome triplication in lettuce.</title>
        <authorList>
            <person name="Reyes-Chin-Wo S."/>
            <person name="Wang Z."/>
            <person name="Yang X."/>
            <person name="Kozik A."/>
            <person name="Arikit S."/>
            <person name="Song C."/>
            <person name="Xia L."/>
            <person name="Froenicke L."/>
            <person name="Lavelle D.O."/>
            <person name="Truco M.J."/>
            <person name="Xia R."/>
            <person name="Zhu S."/>
            <person name="Xu C."/>
            <person name="Xu H."/>
            <person name="Xu X."/>
            <person name="Cox K."/>
            <person name="Korf I."/>
            <person name="Meyers B.C."/>
            <person name="Michelmore R.W."/>
        </authorList>
    </citation>
    <scope>NUCLEOTIDE SEQUENCE [LARGE SCALE GENOMIC DNA]</scope>
    <source>
        <strain evidence="3">cv. Salinas</strain>
        <tissue evidence="2">Seedlings</tissue>
    </source>
</reference>
<dbReference type="Pfam" id="PF01486">
    <property type="entry name" value="K-box"/>
    <property type="match status" value="1"/>
</dbReference>
<comment type="caution">
    <text evidence="2">The sequence shown here is derived from an EMBL/GenBank/DDBJ whole genome shotgun (WGS) entry which is preliminary data.</text>
</comment>
<protein>
    <recommendedName>
        <fullName evidence="1">K-box domain-containing protein</fullName>
    </recommendedName>
</protein>
<evidence type="ECO:0000259" key="1">
    <source>
        <dbReference type="Pfam" id="PF01486"/>
    </source>
</evidence>
<gene>
    <name evidence="2" type="ORF">LSAT_V11C800447020</name>
</gene>
<dbReference type="AlphaFoldDB" id="A0A9R1ULV9"/>
<dbReference type="Proteomes" id="UP000235145">
    <property type="component" value="Unassembled WGS sequence"/>
</dbReference>
<organism evidence="2 3">
    <name type="scientific">Lactuca sativa</name>
    <name type="common">Garden lettuce</name>
    <dbReference type="NCBI Taxonomy" id="4236"/>
    <lineage>
        <taxon>Eukaryota</taxon>
        <taxon>Viridiplantae</taxon>
        <taxon>Streptophyta</taxon>
        <taxon>Embryophyta</taxon>
        <taxon>Tracheophyta</taxon>
        <taxon>Spermatophyta</taxon>
        <taxon>Magnoliopsida</taxon>
        <taxon>eudicotyledons</taxon>
        <taxon>Gunneridae</taxon>
        <taxon>Pentapetalae</taxon>
        <taxon>asterids</taxon>
        <taxon>campanulids</taxon>
        <taxon>Asterales</taxon>
        <taxon>Asteraceae</taxon>
        <taxon>Cichorioideae</taxon>
        <taxon>Cichorieae</taxon>
        <taxon>Lactucinae</taxon>
        <taxon>Lactuca</taxon>
    </lineage>
</organism>
<dbReference type="GO" id="GO:0003700">
    <property type="term" value="F:DNA-binding transcription factor activity"/>
    <property type="evidence" value="ECO:0007669"/>
    <property type="project" value="InterPro"/>
</dbReference>
<dbReference type="EMBL" id="NBSK02000008">
    <property type="protein sequence ID" value="KAJ0190027.1"/>
    <property type="molecule type" value="Genomic_DNA"/>
</dbReference>
<sequence length="323" mass="35873">MEQFPERTLFGGAVSTIFSLTLEEVFVDPARDESLMEVKNKSFVFIYLIQVTEQSTVFEALELQFRNLSAVITTAITLMVYLVNLRVKGVGTDVDITVYELVFIKYIFFLIYELHCGCSPLSESATSVGAGLIVPAAQSGRTVMVEVFKQVVANGCDRLRNDDMEKGEHVLLISFLHVLGADGKDILGCIVGVVADEELHGDKDALGLCAFVANGKQVIRTIQNVIQKIRGLEEPDRLMMRKELEGLTYKELEHLEHQLHDDMLAVKNRKGCMLGEYAARTRALHLDAFTLRPFVSILSLVVPFQGSKGEEELIGKARSGTQV</sequence>
<feature type="domain" description="K-box" evidence="1">
    <location>
        <begin position="218"/>
        <end position="276"/>
    </location>
</feature>
<keyword evidence="3" id="KW-1185">Reference proteome</keyword>
<dbReference type="GO" id="GO:0005634">
    <property type="term" value="C:nucleus"/>
    <property type="evidence" value="ECO:0007669"/>
    <property type="project" value="InterPro"/>
</dbReference>